<evidence type="ECO:0000256" key="17">
    <source>
        <dbReference type="ARBA" id="ARBA00059320"/>
    </source>
</evidence>
<evidence type="ECO:0000259" key="18">
    <source>
        <dbReference type="PROSITE" id="PS51384"/>
    </source>
</evidence>
<evidence type="ECO:0000256" key="3">
    <source>
        <dbReference type="ARBA" id="ARBA00004774"/>
    </source>
</evidence>
<dbReference type="InterPro" id="IPR002880">
    <property type="entry name" value="Pyrv_Fd/Flavodoxin_OxRdtase_N"/>
</dbReference>
<gene>
    <name evidence="19" type="ORF">INT43_002310</name>
</gene>
<evidence type="ECO:0000256" key="14">
    <source>
        <dbReference type="ARBA" id="ARBA00023004"/>
    </source>
</evidence>
<dbReference type="SUPFAM" id="SSF52343">
    <property type="entry name" value="Ferredoxin reductase-like, C-terminal NADP-linked domain"/>
    <property type="match status" value="1"/>
</dbReference>
<dbReference type="FunFam" id="3.40.50.920:FF:000007">
    <property type="entry name" value="Pyruvate:ferredoxin (Flavodoxin) oxidoreductase"/>
    <property type="match status" value="1"/>
</dbReference>
<evidence type="ECO:0000256" key="10">
    <source>
        <dbReference type="ARBA" id="ARBA00022827"/>
    </source>
</evidence>
<comment type="caution">
    <text evidence="19">The sequence shown here is derived from an EMBL/GenBank/DDBJ whole genome shotgun (WGS) entry which is preliminary data.</text>
</comment>
<keyword evidence="8" id="KW-0288">FMN</keyword>
<evidence type="ECO:0000256" key="2">
    <source>
        <dbReference type="ARBA" id="ARBA00001974"/>
    </source>
</evidence>
<keyword evidence="12" id="KW-0249">Electron transport</keyword>
<comment type="cofactor">
    <cofactor evidence="1">
        <name>FMN</name>
        <dbReference type="ChEBI" id="CHEBI:58210"/>
    </cofactor>
</comment>
<evidence type="ECO:0000256" key="12">
    <source>
        <dbReference type="ARBA" id="ARBA00022982"/>
    </source>
</evidence>
<sequence>MFASTALIASLLKSRSFSSDLNPKAAFIDEATTAVGSPDLDAASTTSSSQTIIVDEDALIELKSKLANAAQFISELSDDHVARLVNANLATSYVAYGLSDLSFVYPGLPNGYLGESIEQWATQNINNAHGQTGKVAHMDTRAGALSAVHGALQNSPASVTVLTSSQGLLTMIPNMHVLAQSKLPVVIHVGAHGLDADLELSPEVDSVLAARNTGFAFLASNNAQEAHDMALAAHIIAKTTSLPILHYFDGVKAAKEIEKTDLLSYTKIASLVDQATTVQTSFTDAYDAVENVLVQVGKAVGRDYHIFEYCGASDAETVIVTLGAGSQTVKQAVGQLATANNVGILSVRLCRPWSEAHFLNAIPKTTKRVVVLEQGDGLFAFNGPLFLDVAASFRFGQWDSAKPRIVTAQSVNYGNLRPAHLLQLLSDIQDNGNFVDLNAEKYTSLADEPALIDTTSRAIFWEVSKSHTASHVSNILSKTLHVQTRVVEDAYHPGGAVVNSHLRFSKSANDSAYAYEKASFIAVQDVNLIKEYDILASSKNKAVVLLNGPWKNGDEIEPKLTNEFKLRATQLDIQLYTIDTSSIAQELGLSSKSHNLILEAAYLQLNKDLVGDDASILAALYEENDSNKKTHAMITEVFDAVKADLTKIELLPPWTILEISDAVLPKVPADRAATNEDTSVVPDESEGAATVSKWHQAAWDLIFNEAYASKTALRPDLHEDTFVVKCTENRRLTPSTYDRNVFHLEFDTGDSGLKYNLGDALGVHGLNDEAQVERFLQWYGLDGGDVIALPANEAGERETRTVFQLFTQTLDIFGRPSKKFYESLAEFASDPKEREQLLFLISSEGKEEYKKRVDETVTYEDLLREFTSAKPSVEQLATIIAPVKPRHYSIASSQKMHPNSVHLLVVAVDWQTASGDTRFGQCTRYLSNLKLGSSVTVSIKPSVMKLPPLDTQPVIMAGLGTGMAPFRAFIQERAVLKASGVQVGPMVLYFGSRNRRNEYLYGEELEAYHAEGLLTNMGLAFSRDQKQKVYIQHKMQEDSRQLYEYLINEQAHFYLCGPTWPVPDVKDAVVYGLKQYGGMEERAASDLIEEWKEKERYILEVY</sequence>
<accession>A0A8H7UL81</accession>
<dbReference type="SUPFAM" id="SSF53323">
    <property type="entry name" value="Pyruvate-ferredoxin oxidoreductase, PFOR, domain III"/>
    <property type="match status" value="1"/>
</dbReference>
<dbReference type="InterPro" id="IPR023173">
    <property type="entry name" value="NADPH_Cyt_P450_Rdtase_alpha"/>
</dbReference>
<organism evidence="19 20">
    <name type="scientific">Mortierella isabellina</name>
    <name type="common">Filamentous fungus</name>
    <name type="synonym">Umbelopsis isabellina</name>
    <dbReference type="NCBI Taxonomy" id="91625"/>
    <lineage>
        <taxon>Eukaryota</taxon>
        <taxon>Fungi</taxon>
        <taxon>Fungi incertae sedis</taxon>
        <taxon>Mucoromycota</taxon>
        <taxon>Mucoromycotina</taxon>
        <taxon>Umbelopsidomycetes</taxon>
        <taxon>Umbelopsidales</taxon>
        <taxon>Umbelopsidaceae</taxon>
        <taxon>Umbelopsis</taxon>
    </lineage>
</organism>
<reference evidence="19" key="1">
    <citation type="submission" date="2020-12" db="EMBL/GenBank/DDBJ databases">
        <title>Metabolic potential, ecology and presence of endohyphal bacteria is reflected in genomic diversity of Mucoromycotina.</title>
        <authorList>
            <person name="Muszewska A."/>
            <person name="Okrasinska A."/>
            <person name="Steczkiewicz K."/>
            <person name="Drgas O."/>
            <person name="Orlowska M."/>
            <person name="Perlinska-Lenart U."/>
            <person name="Aleksandrzak-Piekarczyk T."/>
            <person name="Szatraj K."/>
            <person name="Zielenkiewicz U."/>
            <person name="Pilsyk S."/>
            <person name="Malc E."/>
            <person name="Mieczkowski P."/>
            <person name="Kruszewska J.S."/>
            <person name="Biernat P."/>
            <person name="Pawlowska J."/>
        </authorList>
    </citation>
    <scope>NUCLEOTIDE SEQUENCE</scope>
    <source>
        <strain evidence="19">WA0000067209</strain>
    </source>
</reference>
<dbReference type="Pfam" id="PF17147">
    <property type="entry name" value="PFOR_II"/>
    <property type="match status" value="1"/>
</dbReference>
<feature type="domain" description="FAD-binding FR-type" evidence="18">
    <location>
        <begin position="719"/>
        <end position="948"/>
    </location>
</feature>
<comment type="function">
    <text evidence="17">This enzyme catalyzes the 6-electron reduction of sulfite to sulfide. This is one of several activities required for the biosynthesis of L-cysteine from sulfate.</text>
</comment>
<dbReference type="Pfam" id="PF01558">
    <property type="entry name" value="POR"/>
    <property type="match status" value="1"/>
</dbReference>
<keyword evidence="6" id="KW-0004">4Fe-4S</keyword>
<dbReference type="InterPro" id="IPR017927">
    <property type="entry name" value="FAD-bd_FR_type"/>
</dbReference>
<dbReference type="InterPro" id="IPR033412">
    <property type="entry name" value="PFOR_II"/>
</dbReference>
<dbReference type="InterPro" id="IPR002869">
    <property type="entry name" value="Pyrv_flavodox_OxRed_cen"/>
</dbReference>
<evidence type="ECO:0000313" key="19">
    <source>
        <dbReference type="EMBL" id="KAG2185872.1"/>
    </source>
</evidence>
<keyword evidence="7" id="KW-0285">Flavoprotein</keyword>
<keyword evidence="10" id="KW-0274">FAD</keyword>
<dbReference type="GO" id="GO:0005829">
    <property type="term" value="C:cytosol"/>
    <property type="evidence" value="ECO:0007669"/>
    <property type="project" value="TreeGrafter"/>
</dbReference>
<evidence type="ECO:0000256" key="8">
    <source>
        <dbReference type="ARBA" id="ARBA00022643"/>
    </source>
</evidence>
<evidence type="ECO:0000313" key="20">
    <source>
        <dbReference type="Proteomes" id="UP000654370"/>
    </source>
</evidence>
<protein>
    <recommendedName>
        <fullName evidence="4">assimilatory sulfite reductase (NADPH)</fullName>
        <ecNumber evidence="4">1.8.1.2</ecNumber>
    </recommendedName>
</protein>
<dbReference type="CDD" id="cd07034">
    <property type="entry name" value="TPP_PYR_PFOR_IOR-alpha_like"/>
    <property type="match status" value="1"/>
</dbReference>
<keyword evidence="14" id="KW-0408">Iron</keyword>
<dbReference type="InterPro" id="IPR003097">
    <property type="entry name" value="CysJ-like_FAD-binding"/>
</dbReference>
<dbReference type="Pfam" id="PF00175">
    <property type="entry name" value="NAD_binding_1"/>
    <property type="match status" value="1"/>
</dbReference>
<evidence type="ECO:0000256" key="15">
    <source>
        <dbReference type="ARBA" id="ARBA00023014"/>
    </source>
</evidence>
<name>A0A8H7UL81_MORIS</name>
<keyword evidence="9" id="KW-0479">Metal-binding</keyword>
<dbReference type="PROSITE" id="PS51384">
    <property type="entry name" value="FAD_FR"/>
    <property type="match status" value="1"/>
</dbReference>
<dbReference type="Gene3D" id="3.40.50.920">
    <property type="match status" value="1"/>
</dbReference>
<evidence type="ECO:0000256" key="11">
    <source>
        <dbReference type="ARBA" id="ARBA00022857"/>
    </source>
</evidence>
<comment type="cofactor">
    <cofactor evidence="2">
        <name>FAD</name>
        <dbReference type="ChEBI" id="CHEBI:57692"/>
    </cofactor>
</comment>
<evidence type="ECO:0000256" key="16">
    <source>
        <dbReference type="ARBA" id="ARBA00052219"/>
    </source>
</evidence>
<keyword evidence="15" id="KW-0411">Iron-sulfur</keyword>
<dbReference type="GO" id="GO:0010181">
    <property type="term" value="F:FMN binding"/>
    <property type="evidence" value="ECO:0007669"/>
    <property type="project" value="TreeGrafter"/>
</dbReference>
<dbReference type="InterPro" id="IPR039261">
    <property type="entry name" value="FNR_nucleotide-bd"/>
</dbReference>
<keyword evidence="5" id="KW-0813">Transport</keyword>
<dbReference type="GO" id="GO:0050660">
    <property type="term" value="F:flavin adenine dinucleotide binding"/>
    <property type="evidence" value="ECO:0007669"/>
    <property type="project" value="TreeGrafter"/>
</dbReference>
<keyword evidence="20" id="KW-1185">Reference proteome</keyword>
<dbReference type="Proteomes" id="UP000654370">
    <property type="component" value="Unassembled WGS sequence"/>
</dbReference>
<keyword evidence="13" id="KW-0560">Oxidoreductase</keyword>
<evidence type="ECO:0000256" key="9">
    <source>
        <dbReference type="ARBA" id="ARBA00022723"/>
    </source>
</evidence>
<dbReference type="SUPFAM" id="SSF63380">
    <property type="entry name" value="Riboflavin synthase domain-like"/>
    <property type="match status" value="1"/>
</dbReference>
<dbReference type="EMBL" id="JAEPQZ010000001">
    <property type="protein sequence ID" value="KAG2185872.1"/>
    <property type="molecule type" value="Genomic_DNA"/>
</dbReference>
<dbReference type="InterPro" id="IPR017938">
    <property type="entry name" value="Riboflavin_synthase-like_b-brl"/>
</dbReference>
<evidence type="ECO:0000256" key="6">
    <source>
        <dbReference type="ARBA" id="ARBA00022485"/>
    </source>
</evidence>
<dbReference type="SUPFAM" id="SSF52518">
    <property type="entry name" value="Thiamin diphosphate-binding fold (THDP-binding)"/>
    <property type="match status" value="1"/>
</dbReference>
<dbReference type="Pfam" id="PF00667">
    <property type="entry name" value="FAD_binding_1"/>
    <property type="match status" value="1"/>
</dbReference>
<dbReference type="GO" id="GO:0004783">
    <property type="term" value="F:sulfite reductase (NADPH) activity"/>
    <property type="evidence" value="ECO:0007669"/>
    <property type="project" value="UniProtKB-EC"/>
</dbReference>
<dbReference type="EC" id="1.8.1.2" evidence="4"/>
<comment type="catalytic activity">
    <reaction evidence="16">
        <text>hydrogen sulfide + 3 NADP(+) + 3 H2O = sulfite + 3 NADPH + 4 H(+)</text>
        <dbReference type="Rhea" id="RHEA:13801"/>
        <dbReference type="ChEBI" id="CHEBI:15377"/>
        <dbReference type="ChEBI" id="CHEBI:15378"/>
        <dbReference type="ChEBI" id="CHEBI:17359"/>
        <dbReference type="ChEBI" id="CHEBI:29919"/>
        <dbReference type="ChEBI" id="CHEBI:57783"/>
        <dbReference type="ChEBI" id="CHEBI:58349"/>
        <dbReference type="EC" id="1.8.1.2"/>
    </reaction>
</comment>
<evidence type="ECO:0000256" key="7">
    <source>
        <dbReference type="ARBA" id="ARBA00022630"/>
    </source>
</evidence>
<dbReference type="Gene3D" id="3.40.50.80">
    <property type="entry name" value="Nucleotide-binding domain of ferredoxin-NADP reductase (FNR) module"/>
    <property type="match status" value="1"/>
</dbReference>
<dbReference type="OrthoDB" id="1856718at2759"/>
<dbReference type="Gene3D" id="3.40.920.10">
    <property type="entry name" value="Pyruvate-ferredoxin oxidoreductase, PFOR, domain III"/>
    <property type="match status" value="1"/>
</dbReference>
<comment type="pathway">
    <text evidence="3">Sulfur metabolism; hydrogen sulfide biosynthesis; hydrogen sulfide from sulfite (NADPH route): step 1/1.</text>
</comment>
<dbReference type="FunFam" id="1.20.990.10:FF:000010">
    <property type="entry name" value="Sulfite reductase [NADPH] flavoprotein component"/>
    <property type="match status" value="1"/>
</dbReference>
<keyword evidence="11" id="KW-0521">NADP</keyword>
<dbReference type="PANTHER" id="PTHR19384:SF109">
    <property type="entry name" value="SULFITE REDUCTASE [NADPH] FLAVOPROTEIN COMPONENT"/>
    <property type="match status" value="1"/>
</dbReference>
<dbReference type="Pfam" id="PF01855">
    <property type="entry name" value="POR_N"/>
    <property type="match status" value="1"/>
</dbReference>
<dbReference type="GO" id="GO:0046872">
    <property type="term" value="F:metal ion binding"/>
    <property type="evidence" value="ECO:0007669"/>
    <property type="project" value="UniProtKB-KW"/>
</dbReference>
<dbReference type="SUPFAM" id="SSF52922">
    <property type="entry name" value="TK C-terminal domain-like"/>
    <property type="match status" value="1"/>
</dbReference>
<evidence type="ECO:0000256" key="1">
    <source>
        <dbReference type="ARBA" id="ARBA00001917"/>
    </source>
</evidence>
<dbReference type="InterPro" id="IPR019752">
    <property type="entry name" value="Pyrv/ketoisovalerate_OxRed_cat"/>
</dbReference>
<dbReference type="InterPro" id="IPR009014">
    <property type="entry name" value="Transketo_C/PFOR_II"/>
</dbReference>
<proteinExistence type="predicted"/>
<dbReference type="InterPro" id="IPR001709">
    <property type="entry name" value="Flavoprot_Pyr_Nucl_cyt_Rdtase"/>
</dbReference>
<dbReference type="CDD" id="cd06207">
    <property type="entry name" value="CyPoR_like"/>
    <property type="match status" value="1"/>
</dbReference>
<dbReference type="GO" id="GO:0016903">
    <property type="term" value="F:oxidoreductase activity, acting on the aldehyde or oxo group of donors"/>
    <property type="evidence" value="ECO:0007669"/>
    <property type="project" value="InterPro"/>
</dbReference>
<evidence type="ECO:0000256" key="4">
    <source>
        <dbReference type="ARBA" id="ARBA00012604"/>
    </source>
</evidence>
<dbReference type="Gene3D" id="1.20.990.10">
    <property type="entry name" value="NADPH-cytochrome p450 Reductase, Chain A, domain 3"/>
    <property type="match status" value="1"/>
</dbReference>
<evidence type="ECO:0000256" key="13">
    <source>
        <dbReference type="ARBA" id="ARBA00023002"/>
    </source>
</evidence>
<dbReference type="InterPro" id="IPR029061">
    <property type="entry name" value="THDP-binding"/>
</dbReference>
<dbReference type="PANTHER" id="PTHR19384">
    <property type="entry name" value="NITRIC OXIDE SYNTHASE-RELATED"/>
    <property type="match status" value="1"/>
</dbReference>
<dbReference type="AlphaFoldDB" id="A0A8H7UL81"/>
<dbReference type="PRINTS" id="PR00371">
    <property type="entry name" value="FPNCR"/>
</dbReference>
<dbReference type="InterPro" id="IPR001433">
    <property type="entry name" value="OxRdtase_FAD/NAD-bd"/>
</dbReference>
<dbReference type="Gene3D" id="3.40.50.970">
    <property type="match status" value="1"/>
</dbReference>
<dbReference type="Gene3D" id="2.40.30.10">
    <property type="entry name" value="Translation factors"/>
    <property type="match status" value="1"/>
</dbReference>
<evidence type="ECO:0000256" key="5">
    <source>
        <dbReference type="ARBA" id="ARBA00022448"/>
    </source>
</evidence>
<dbReference type="GO" id="GO:0051539">
    <property type="term" value="F:4 iron, 4 sulfur cluster binding"/>
    <property type="evidence" value="ECO:0007669"/>
    <property type="project" value="UniProtKB-KW"/>
</dbReference>